<proteinExistence type="predicted"/>
<feature type="signal peptide" evidence="1">
    <location>
        <begin position="1"/>
        <end position="28"/>
    </location>
</feature>
<keyword evidence="1" id="KW-0732">Signal</keyword>
<dbReference type="Proteomes" id="UP001176960">
    <property type="component" value="Unassembled WGS sequence"/>
</dbReference>
<comment type="caution">
    <text evidence="3">The sequence shown here is derived from an EMBL/GenBank/DDBJ whole genome shotgun (WGS) entry which is preliminary data.</text>
</comment>
<dbReference type="InterPro" id="IPR005586">
    <property type="entry name" value="ABC_trans_aux"/>
</dbReference>
<organism evidence="3 4">
    <name type="scientific">Brytella acorum</name>
    <dbReference type="NCBI Taxonomy" id="2959299"/>
    <lineage>
        <taxon>Bacteria</taxon>
        <taxon>Pseudomonadati</taxon>
        <taxon>Pseudomonadota</taxon>
        <taxon>Alphaproteobacteria</taxon>
        <taxon>Acetobacterales</taxon>
        <taxon>Acetobacteraceae</taxon>
        <taxon>Brytella</taxon>
    </lineage>
</organism>
<name>A0AA35VCK5_9PROT</name>
<dbReference type="PROSITE" id="PS51257">
    <property type="entry name" value="PROKAR_LIPOPROTEIN"/>
    <property type="match status" value="1"/>
</dbReference>
<evidence type="ECO:0000259" key="2">
    <source>
        <dbReference type="Pfam" id="PF03886"/>
    </source>
</evidence>
<feature type="domain" description="ABC-type transport auxiliary lipoprotein component" evidence="2">
    <location>
        <begin position="34"/>
        <end position="195"/>
    </location>
</feature>
<keyword evidence="3" id="KW-0449">Lipoprotein</keyword>
<evidence type="ECO:0000313" key="4">
    <source>
        <dbReference type="Proteomes" id="UP001176960"/>
    </source>
</evidence>
<dbReference type="AlphaFoldDB" id="A0AA35VCK5"/>
<dbReference type="SUPFAM" id="SSF159594">
    <property type="entry name" value="XCC0632-like"/>
    <property type="match status" value="1"/>
</dbReference>
<feature type="chain" id="PRO_5041253108" evidence="1">
    <location>
        <begin position="29"/>
        <end position="209"/>
    </location>
</feature>
<dbReference type="Gene3D" id="3.40.50.10610">
    <property type="entry name" value="ABC-type transport auxiliary lipoprotein component"/>
    <property type="match status" value="1"/>
</dbReference>
<dbReference type="Pfam" id="PF03886">
    <property type="entry name" value="ABC_trans_aux"/>
    <property type="match status" value="1"/>
</dbReference>
<keyword evidence="4" id="KW-1185">Reference proteome</keyword>
<reference evidence="3" key="1">
    <citation type="submission" date="2023-03" db="EMBL/GenBank/DDBJ databases">
        <authorList>
            <person name="Cleenwerck I."/>
        </authorList>
    </citation>
    <scope>NUCLEOTIDE SEQUENCE</scope>
    <source>
        <strain evidence="3">LMG 32879</strain>
    </source>
</reference>
<accession>A0AA35VCK5</accession>
<dbReference type="EMBL" id="CATKSH010000020">
    <property type="protein sequence ID" value="CAI9121690.1"/>
    <property type="molecule type" value="Genomic_DNA"/>
</dbReference>
<evidence type="ECO:0000256" key="1">
    <source>
        <dbReference type="SAM" id="SignalP"/>
    </source>
</evidence>
<gene>
    <name evidence="3" type="ORF">LMG32879_002541</name>
</gene>
<evidence type="ECO:0000313" key="3">
    <source>
        <dbReference type="EMBL" id="CAI9121690.1"/>
    </source>
</evidence>
<protein>
    <submittedName>
        <fullName evidence="3">ABC-type transport auxiliary lipoprotein family protein</fullName>
    </submittedName>
</protein>
<sequence>MFAKNTLVRRSVRLLATALIVSSLTACSADPTLYTLVPVSPAASTAMGLAPGVIEVRTPVVSQRLDRDDIVRRDRDYKLEIAKGDAWSEPIASMIGHALSQDLAIRLPESTVFSQNDAVSTVPTAYVELTVTAFNEDQAGNAVLQANLSTHLADAGAFPVLTVPVRLARKPDGSSTADLVAALSQMTGELADEAARRLRMLPAPVASVR</sequence>
<dbReference type="RefSeq" id="WP_289842816.1">
    <property type="nucleotide sequence ID" value="NZ_CATKSH010000020.1"/>
</dbReference>